<dbReference type="InterPro" id="IPR032695">
    <property type="entry name" value="Integrin_dom_sf"/>
</dbReference>
<dbReference type="Pfam" id="PF23106">
    <property type="entry name" value="EGF_Teneurin"/>
    <property type="match status" value="2"/>
</dbReference>
<evidence type="ECO:0000256" key="4">
    <source>
        <dbReference type="ARBA" id="ARBA00022536"/>
    </source>
</evidence>
<dbReference type="InterPro" id="IPR057243">
    <property type="entry name" value="Integrin_I-EGF_CS"/>
</dbReference>
<dbReference type="EMBL" id="KZ308314">
    <property type="protein sequence ID" value="KAG8227222.1"/>
    <property type="molecule type" value="Genomic_DNA"/>
</dbReference>
<dbReference type="SUPFAM" id="SSF69687">
    <property type="entry name" value="Integrin beta tail domain"/>
    <property type="match status" value="2"/>
</dbReference>
<dbReference type="Pfam" id="PF18372">
    <property type="entry name" value="I-EGF_1"/>
    <property type="match status" value="2"/>
</dbReference>
<dbReference type="PANTHER" id="PTHR10082:SF60">
    <property type="entry name" value="INTEGRIN BETA-PS"/>
    <property type="match status" value="1"/>
</dbReference>
<keyword evidence="6" id="KW-0479">Metal-binding</keyword>
<dbReference type="PROSITE" id="PS00243">
    <property type="entry name" value="I_EGF_1"/>
    <property type="match status" value="2"/>
</dbReference>
<feature type="domain" description="Integrin beta subunit VWA" evidence="20">
    <location>
        <begin position="1"/>
        <end position="230"/>
    </location>
</feature>
<gene>
    <name evidence="23" type="ORF">J437_LFUL003428</name>
</gene>
<evidence type="ECO:0000259" key="20">
    <source>
        <dbReference type="SMART" id="SM00187"/>
    </source>
</evidence>
<keyword evidence="10" id="KW-0460">Magnesium</keyword>
<dbReference type="FunFam" id="2.10.25.10:FF:000043">
    <property type="entry name" value="Integrin beta"/>
    <property type="match status" value="1"/>
</dbReference>
<dbReference type="GO" id="GO:0007160">
    <property type="term" value="P:cell-matrix adhesion"/>
    <property type="evidence" value="ECO:0007669"/>
    <property type="project" value="TreeGrafter"/>
</dbReference>
<feature type="domain" description="Integrin beta subunit tail" evidence="22">
    <location>
        <begin position="1231"/>
        <end position="1337"/>
    </location>
</feature>
<keyword evidence="14 18" id="KW-0472">Membrane</keyword>
<dbReference type="FunFam" id="2.10.25.10:FF:000036">
    <property type="entry name" value="Integrin beta"/>
    <property type="match status" value="1"/>
</dbReference>
<dbReference type="InterPro" id="IPR036465">
    <property type="entry name" value="vWFA_dom_sf"/>
</dbReference>
<dbReference type="Pfam" id="PF08725">
    <property type="entry name" value="Integrin_b_cyt"/>
    <property type="match status" value="2"/>
</dbReference>
<evidence type="ECO:0000256" key="8">
    <source>
        <dbReference type="ARBA" id="ARBA00022737"/>
    </source>
</evidence>
<dbReference type="InterPro" id="IPR015812">
    <property type="entry name" value="Integrin_bsu"/>
</dbReference>
<evidence type="ECO:0000256" key="14">
    <source>
        <dbReference type="ARBA" id="ARBA00023136"/>
    </source>
</evidence>
<dbReference type="InterPro" id="IPR057073">
    <property type="entry name" value="EGF_integrin_2"/>
</dbReference>
<evidence type="ECO:0000256" key="13">
    <source>
        <dbReference type="ARBA" id="ARBA00023037"/>
    </source>
</evidence>
<proteinExistence type="inferred from homology"/>
<dbReference type="GO" id="GO:0016477">
    <property type="term" value="P:cell migration"/>
    <property type="evidence" value="ECO:0007669"/>
    <property type="project" value="TreeGrafter"/>
</dbReference>
<keyword evidence="5 17" id="KW-0812">Transmembrane</keyword>
<dbReference type="PROSITE" id="PS52047">
    <property type="entry name" value="I_EGF_2"/>
    <property type="match status" value="5"/>
</dbReference>
<dbReference type="InterPro" id="IPR012896">
    <property type="entry name" value="Integrin_bsu_tail"/>
</dbReference>
<dbReference type="Proteomes" id="UP000792457">
    <property type="component" value="Unassembled WGS sequence"/>
</dbReference>
<dbReference type="Gene3D" id="4.10.1240.30">
    <property type="match status" value="2"/>
</dbReference>
<dbReference type="Gene3D" id="2.10.25.10">
    <property type="entry name" value="Laminin"/>
    <property type="match status" value="8"/>
</dbReference>
<feature type="domain" description="EGF-like" evidence="19">
    <location>
        <begin position="607"/>
        <end position="636"/>
    </location>
</feature>
<feature type="transmembrane region" description="Helical" evidence="18">
    <location>
        <begin position="1338"/>
        <end position="1360"/>
    </location>
</feature>
<keyword evidence="8" id="KW-0677">Repeat</keyword>
<evidence type="ECO:0000256" key="2">
    <source>
        <dbReference type="ARBA" id="ARBA00007449"/>
    </source>
</evidence>
<evidence type="ECO:0000256" key="15">
    <source>
        <dbReference type="ARBA" id="ARBA00023157"/>
    </source>
</evidence>
<dbReference type="GO" id="GO:0046872">
    <property type="term" value="F:metal ion binding"/>
    <property type="evidence" value="ECO:0007669"/>
    <property type="project" value="UniProtKB-KW"/>
</dbReference>
<reference evidence="23" key="1">
    <citation type="submission" date="2013-04" db="EMBL/GenBank/DDBJ databases">
        <authorList>
            <person name="Qu J."/>
            <person name="Murali S.C."/>
            <person name="Bandaranaike D."/>
            <person name="Bellair M."/>
            <person name="Blankenburg K."/>
            <person name="Chao H."/>
            <person name="Dinh H."/>
            <person name="Doddapaneni H."/>
            <person name="Downs B."/>
            <person name="Dugan-Rocha S."/>
            <person name="Elkadiri S."/>
            <person name="Gnanaolivu R.D."/>
            <person name="Hernandez B."/>
            <person name="Javaid M."/>
            <person name="Jayaseelan J.C."/>
            <person name="Lee S."/>
            <person name="Li M."/>
            <person name="Ming W."/>
            <person name="Munidasa M."/>
            <person name="Muniz J."/>
            <person name="Nguyen L."/>
            <person name="Ongeri F."/>
            <person name="Osuji N."/>
            <person name="Pu L.-L."/>
            <person name="Puazo M."/>
            <person name="Qu C."/>
            <person name="Quiroz J."/>
            <person name="Raj R."/>
            <person name="Weissenberger G."/>
            <person name="Xin Y."/>
            <person name="Zou X."/>
            <person name="Han Y."/>
            <person name="Richards S."/>
            <person name="Worley K."/>
            <person name="Muzny D."/>
            <person name="Gibbs R."/>
        </authorList>
    </citation>
    <scope>NUCLEOTIDE SEQUENCE</scope>
    <source>
        <strain evidence="23">Sampled in the wild</strain>
    </source>
</reference>
<feature type="domain" description="Integrin beta subunit VWA" evidence="20">
    <location>
        <begin position="613"/>
        <end position="1039"/>
    </location>
</feature>
<keyword evidence="9" id="KW-0106">Calcium</keyword>
<evidence type="ECO:0000256" key="18">
    <source>
        <dbReference type="SAM" id="Phobius"/>
    </source>
</evidence>
<evidence type="ECO:0000259" key="21">
    <source>
        <dbReference type="SMART" id="SM01241"/>
    </source>
</evidence>
<dbReference type="OrthoDB" id="410592at2759"/>
<protein>
    <recommendedName>
        <fullName evidence="17">Integrin beta</fullName>
    </recommendedName>
</protein>
<evidence type="ECO:0000259" key="22">
    <source>
        <dbReference type="SMART" id="SM01242"/>
    </source>
</evidence>
<comment type="subcellular location">
    <subcellularLocation>
        <location evidence="1 17">Cell membrane</location>
        <topology evidence="1 17">Single-pass type I membrane protein</topology>
    </subcellularLocation>
</comment>
<dbReference type="GO" id="GO:0007229">
    <property type="term" value="P:integrin-mediated signaling pathway"/>
    <property type="evidence" value="ECO:0007669"/>
    <property type="project" value="UniProtKB-KW"/>
</dbReference>
<dbReference type="GO" id="GO:0009986">
    <property type="term" value="C:cell surface"/>
    <property type="evidence" value="ECO:0007669"/>
    <property type="project" value="TreeGrafter"/>
</dbReference>
<evidence type="ECO:0000256" key="10">
    <source>
        <dbReference type="ARBA" id="ARBA00022842"/>
    </source>
</evidence>
<evidence type="ECO:0000313" key="24">
    <source>
        <dbReference type="Proteomes" id="UP000792457"/>
    </source>
</evidence>
<keyword evidence="3" id="KW-1003">Cell membrane</keyword>
<evidence type="ECO:0000259" key="19">
    <source>
        <dbReference type="SMART" id="SM00181"/>
    </source>
</evidence>
<feature type="domain" description="EGF-like" evidence="19">
    <location>
        <begin position="1136"/>
        <end position="1173"/>
    </location>
</feature>
<feature type="domain" description="EGF-like" evidence="19">
    <location>
        <begin position="1040"/>
        <end position="1079"/>
    </location>
</feature>
<dbReference type="InterPro" id="IPR000742">
    <property type="entry name" value="EGF"/>
</dbReference>
<sequence>MNATVSGNLDSPEGCLDALMQVIVCSKEIGWREKARHIIILSTDDSFHMAGDGKLAGIVKPNDCLCHLRENEYTHSLLMDYPSISQINKVAEENNMIIIFAVVEKQEKIYKELSERITGSLTGKLTDDSSNIVVLIKELYSKLVQSVKIGSNPSNIIEIKYFSKCLETEGLEYQRAECHGLRVGDEIKFRAEIKVLKCPENEDERNQKFIINPQGINEAVEVEIDIICDCPCEQPGSKDYEENSSLCHNRGTFQCGICDCKDGYIGKNCECDNSPSSGLKTDDTECRRTGNGTDTRICSGQGECRCGVCNCKTRSDPNEIISGKYCECDNYSCKKNGGKLCSGHGTCACGTCECSPGWIGESCDCLSSNDTCINPASRGNENSEICSGHGDCICGECICKEDGENRYSGKYCQECPTCRVECEELGPCVECHVFGSSLSPKADTKEKCEKCNIFIEVVDVLQRDLPNDKEQLKHGLVRNEYGETVEHCSVPDHADCTYFFDYWYNMTSQSIHVHASRAKQCPPPVDVLGIVAGVIGSIVLAGLVLLLIWKLLTDLHDRREFAKFEKERQMAKWDTWGKNWRIVFAMVGLCFLSCNHADDSAPTDSSSCASKETCSSCIQTFGCAWCSDPSWINRCIQYKSDEITGDAYGKAQCPDKYLNFPVSRQDILEDKPLRRAPKVDEKSEEEAVQIRPQKVKLQLRVHEPSSVDFHYAQAEGYPVDLYYLMDLSSSMADDKKKLSILGDKLAEEMKQLTSNFRIGFGSFVDKIEMPFVNTFPDKLERPCESCSKPYGFINNMPLSVKTEKFKEEVMNAKVSGNLDSPEGGLDALMQVIVCQKEIGWREKARHIVILSTDASFHAAGDGKLAGIVEPNDCKCHLDYDEYTHSLLMDYPSVSQINHMAKENKMVIIFTVVEKQLSTYKALAERIAGALAVKLTNDSSNIVDIIKGQYSKLVQSVKINDDASDLIEVKYFSTCLDESPEEIQRKECHGLKAGSEIKFRAEIKVLRCPEDAKQRHQKFRISPQGINEAVEVEIDIICDCPCEKPDHRDYERNSSTCSHRGILNCGVCACDERYVGKNCECDRTSSSGTTNDTAACSPPRNGTDTKVCSGLGECRCGICICKKRPNPNEVISGKYCECNNYSCRMNKGKLCSGHGTCTCGKCVCFSGWTGENCDCRSSNETCINPASRGNENNRICSGHGDCECGKCKCKDDGETRYSGTYCQECPTCTGQCAELGPCVECHVFGSSLSPMTDSKEKCEKCNITIDVVDVLQRDKPNDEHIIDVEFGDGGDENLEELKHCSLPDHADCTFFFDYWYDKSSMVLHVLASRAKQCAPPVDVLGIVAGVIGSIVLAGLVLLLIWKLLTDLHDRREFAKFEKDRQMAKWDKVKLIFSK</sequence>
<dbReference type="SUPFAM" id="SSF69179">
    <property type="entry name" value="Integrin domains"/>
    <property type="match status" value="2"/>
</dbReference>
<dbReference type="SUPFAM" id="SSF57196">
    <property type="entry name" value="EGF/Laminin"/>
    <property type="match status" value="2"/>
</dbReference>
<dbReference type="SMART" id="SM01241">
    <property type="entry name" value="Integrin_b_cyt"/>
    <property type="match status" value="2"/>
</dbReference>
<keyword evidence="12 18" id="KW-1133">Transmembrane helix</keyword>
<dbReference type="SUPFAM" id="SSF53300">
    <property type="entry name" value="vWA-like"/>
    <property type="match status" value="2"/>
</dbReference>
<keyword evidence="7" id="KW-0732">Signal</keyword>
<keyword evidence="13 17" id="KW-0401">Integrin</keyword>
<evidence type="ECO:0000256" key="16">
    <source>
        <dbReference type="ARBA" id="ARBA00023180"/>
    </source>
</evidence>
<dbReference type="Gene3D" id="3.40.50.410">
    <property type="entry name" value="von Willebrand factor, type A domain"/>
    <property type="match status" value="2"/>
</dbReference>
<keyword evidence="24" id="KW-1185">Reference proteome</keyword>
<evidence type="ECO:0000256" key="1">
    <source>
        <dbReference type="ARBA" id="ARBA00004251"/>
    </source>
</evidence>
<keyword evidence="16" id="KW-0325">Glycoprotein</keyword>
<evidence type="ECO:0000256" key="5">
    <source>
        <dbReference type="ARBA" id="ARBA00022692"/>
    </source>
</evidence>
<dbReference type="GO" id="GO:0033627">
    <property type="term" value="P:cell adhesion mediated by integrin"/>
    <property type="evidence" value="ECO:0007669"/>
    <property type="project" value="TreeGrafter"/>
</dbReference>
<reference evidence="23" key="2">
    <citation type="submission" date="2017-10" db="EMBL/GenBank/DDBJ databases">
        <title>Ladona fulva Genome sequencing and assembly.</title>
        <authorList>
            <person name="Murali S."/>
            <person name="Richards S."/>
            <person name="Bandaranaike D."/>
            <person name="Bellair M."/>
            <person name="Blankenburg K."/>
            <person name="Chao H."/>
            <person name="Dinh H."/>
            <person name="Doddapaneni H."/>
            <person name="Dugan-Rocha S."/>
            <person name="Elkadiri S."/>
            <person name="Gnanaolivu R."/>
            <person name="Hernandez B."/>
            <person name="Skinner E."/>
            <person name="Javaid M."/>
            <person name="Lee S."/>
            <person name="Li M."/>
            <person name="Ming W."/>
            <person name="Munidasa M."/>
            <person name="Muniz J."/>
            <person name="Nguyen L."/>
            <person name="Hughes D."/>
            <person name="Osuji N."/>
            <person name="Pu L.-L."/>
            <person name="Puazo M."/>
            <person name="Qu C."/>
            <person name="Quiroz J."/>
            <person name="Raj R."/>
            <person name="Weissenberger G."/>
            <person name="Xin Y."/>
            <person name="Zou X."/>
            <person name="Han Y."/>
            <person name="Worley K."/>
            <person name="Muzny D."/>
            <person name="Gibbs R."/>
        </authorList>
    </citation>
    <scope>NUCLEOTIDE SEQUENCE</scope>
    <source>
        <strain evidence="23">Sampled in the wild</strain>
    </source>
</reference>
<dbReference type="GO" id="GO:0007157">
    <property type="term" value="P:heterophilic cell-cell adhesion via plasma membrane cell adhesion molecules"/>
    <property type="evidence" value="ECO:0007669"/>
    <property type="project" value="UniProtKB-ARBA"/>
</dbReference>
<evidence type="ECO:0000256" key="11">
    <source>
        <dbReference type="ARBA" id="ARBA00022889"/>
    </source>
</evidence>
<dbReference type="InterPro" id="IPR036349">
    <property type="entry name" value="Integrin_bsu_tail_dom_sf"/>
</dbReference>
<evidence type="ECO:0000256" key="6">
    <source>
        <dbReference type="ARBA" id="ARBA00022723"/>
    </source>
</evidence>
<feature type="domain" description="EGF-like" evidence="19">
    <location>
        <begin position="231"/>
        <end position="270"/>
    </location>
</feature>
<dbReference type="FunFam" id="3.40.50.410:FF:000002">
    <property type="entry name" value="Integrin beta"/>
    <property type="match status" value="1"/>
</dbReference>
<dbReference type="Pfam" id="PF00362">
    <property type="entry name" value="Integrin_beta"/>
    <property type="match status" value="2"/>
</dbReference>
<feature type="transmembrane region" description="Helical" evidence="18">
    <location>
        <begin position="527"/>
        <end position="549"/>
    </location>
</feature>
<evidence type="ECO:0000256" key="3">
    <source>
        <dbReference type="ARBA" id="ARBA00022475"/>
    </source>
</evidence>
<dbReference type="InterPro" id="IPR040622">
    <property type="entry name" value="EGF_integrin_1"/>
</dbReference>
<accession>A0A8K0K2Q0</accession>
<keyword evidence="11 17" id="KW-0130">Cell adhesion</keyword>
<evidence type="ECO:0000256" key="7">
    <source>
        <dbReference type="ARBA" id="ARBA00022729"/>
    </source>
</evidence>
<feature type="domain" description="Integrin beta subunit cytoplasmic" evidence="21">
    <location>
        <begin position="1361"/>
        <end position="1393"/>
    </location>
</feature>
<dbReference type="Gene3D" id="2.60.40.1510">
    <property type="entry name" value="ntegrin, alpha v. Chain A, domain 3"/>
    <property type="match status" value="2"/>
</dbReference>
<organism evidence="23 24">
    <name type="scientific">Ladona fulva</name>
    <name type="common">Scarce chaser dragonfly</name>
    <name type="synonym">Libellula fulva</name>
    <dbReference type="NCBI Taxonomy" id="123851"/>
    <lineage>
        <taxon>Eukaryota</taxon>
        <taxon>Metazoa</taxon>
        <taxon>Ecdysozoa</taxon>
        <taxon>Arthropoda</taxon>
        <taxon>Hexapoda</taxon>
        <taxon>Insecta</taxon>
        <taxon>Pterygota</taxon>
        <taxon>Palaeoptera</taxon>
        <taxon>Odonata</taxon>
        <taxon>Epiprocta</taxon>
        <taxon>Anisoptera</taxon>
        <taxon>Libelluloidea</taxon>
        <taxon>Libellulidae</taxon>
        <taxon>Ladona</taxon>
    </lineage>
</organism>
<name>A0A8K0K2Q0_LADFU</name>
<dbReference type="SMART" id="SM00181">
    <property type="entry name" value="EGF"/>
    <property type="match status" value="5"/>
</dbReference>
<evidence type="ECO:0000256" key="9">
    <source>
        <dbReference type="ARBA" id="ARBA00022837"/>
    </source>
</evidence>
<feature type="domain" description="Integrin beta subunit tail" evidence="22">
    <location>
        <begin position="422"/>
        <end position="526"/>
    </location>
</feature>
<feature type="domain" description="EGF-like" evidence="19">
    <location>
        <begin position="332"/>
        <end position="364"/>
    </location>
</feature>
<feature type="domain" description="Integrin beta subunit cytoplasmic" evidence="21">
    <location>
        <begin position="550"/>
        <end position="587"/>
    </location>
</feature>
<dbReference type="Gene3D" id="1.20.5.100">
    <property type="entry name" value="Cytochrome c1, transmembrane anchor, C-terminal"/>
    <property type="match status" value="2"/>
</dbReference>
<dbReference type="PANTHER" id="PTHR10082">
    <property type="entry name" value="INTEGRIN BETA SUBUNIT"/>
    <property type="match status" value="1"/>
</dbReference>
<dbReference type="SMART" id="SM00187">
    <property type="entry name" value="INB"/>
    <property type="match status" value="2"/>
</dbReference>
<dbReference type="SMART" id="SM01242">
    <property type="entry name" value="Integrin_B_tail"/>
    <property type="match status" value="2"/>
</dbReference>
<keyword evidence="15" id="KW-1015">Disulfide bond</keyword>
<keyword evidence="4" id="KW-0245">EGF-like domain</keyword>
<comment type="caution">
    <text evidence="23">The sequence shown here is derived from an EMBL/GenBank/DDBJ whole genome shotgun (WGS) entry which is preliminary data.</text>
</comment>
<dbReference type="GO" id="GO:0005925">
    <property type="term" value="C:focal adhesion"/>
    <property type="evidence" value="ECO:0007669"/>
    <property type="project" value="TreeGrafter"/>
</dbReference>
<comment type="similarity">
    <text evidence="2 17">Belongs to the integrin beta chain family.</text>
</comment>
<dbReference type="GO" id="GO:0005178">
    <property type="term" value="F:integrin binding"/>
    <property type="evidence" value="ECO:0007669"/>
    <property type="project" value="TreeGrafter"/>
</dbReference>
<evidence type="ECO:0000256" key="17">
    <source>
        <dbReference type="RuleBase" id="RU000633"/>
    </source>
</evidence>
<dbReference type="Pfam" id="PF23105">
    <property type="entry name" value="EGF_integrin"/>
    <property type="match status" value="3"/>
</dbReference>
<dbReference type="InterPro" id="IPR002369">
    <property type="entry name" value="Integrin_bsu_VWA"/>
</dbReference>
<dbReference type="GO" id="GO:0008305">
    <property type="term" value="C:integrin complex"/>
    <property type="evidence" value="ECO:0007669"/>
    <property type="project" value="TreeGrafter"/>
</dbReference>
<evidence type="ECO:0000256" key="12">
    <source>
        <dbReference type="ARBA" id="ARBA00022989"/>
    </source>
</evidence>
<dbReference type="InterPro" id="IPR014836">
    <property type="entry name" value="Integrin_bsu_cyt_dom"/>
</dbReference>
<dbReference type="FunFam" id="2.10.25.10:FF:000155">
    <property type="entry name" value="Integrin beta"/>
    <property type="match status" value="1"/>
</dbReference>
<dbReference type="PRINTS" id="PR01186">
    <property type="entry name" value="INTEGRINB"/>
</dbReference>
<evidence type="ECO:0000313" key="23">
    <source>
        <dbReference type="EMBL" id="KAG8227222.1"/>
    </source>
</evidence>